<dbReference type="InterPro" id="IPR024534">
    <property type="entry name" value="JetD_C"/>
</dbReference>
<dbReference type="Proteomes" id="UP000610966">
    <property type="component" value="Unassembled WGS sequence"/>
</dbReference>
<dbReference type="Pfam" id="PF09983">
    <property type="entry name" value="JetD_C"/>
    <property type="match status" value="1"/>
</dbReference>
<gene>
    <name evidence="2" type="ORF">Mth01_56880</name>
</gene>
<evidence type="ECO:0000259" key="1">
    <source>
        <dbReference type="Pfam" id="PF09983"/>
    </source>
</evidence>
<dbReference type="EMBL" id="BOOG01000091">
    <property type="protein sequence ID" value="GIH73435.1"/>
    <property type="molecule type" value="Genomic_DNA"/>
</dbReference>
<dbReference type="SUPFAM" id="SSF56726">
    <property type="entry name" value="DNA topoisomerase IV, alpha subunit"/>
    <property type="match status" value="1"/>
</dbReference>
<keyword evidence="3" id="KW-1185">Reference proteome</keyword>
<feature type="domain" description="Wadjet protein JetD C-terminal" evidence="1">
    <location>
        <begin position="304"/>
        <end position="451"/>
    </location>
</feature>
<name>A0A8J3REV3_9ACTN</name>
<evidence type="ECO:0000313" key="3">
    <source>
        <dbReference type="Proteomes" id="UP000610966"/>
    </source>
</evidence>
<dbReference type="InterPro" id="IPR036078">
    <property type="entry name" value="Spo11/TopoVI_A_sf"/>
</dbReference>
<comment type="caution">
    <text evidence="2">The sequence shown here is derived from an EMBL/GenBank/DDBJ whole genome shotgun (WGS) entry which is preliminary data.</text>
</comment>
<proteinExistence type="predicted"/>
<sequence>MGQRVYPGPRLLFGESHGRVPVAVDGVPAGLRAVTVPVRRDGEDRLPRDRRRRLQVTEVDLVPVEQVALFESPVELSDANLLWVLGAERRAWGSVARRFGPTAEEVAAALVRCGAVVLRYEVDELMALGRPVHWRLSQSWSEQAEERCAQLRGSREPRRARRELLELMEAVEQLSAERGLLAAVTDDAKLVVPEGSRSGARAWSVYEAAIRAAATWWALRAAGEQEVTLKQLAALALGGSKRWTGQQQVAFANLVGMEFEEAVREEDTDLRIKGPLSWRIGEVAADAAVAEPWVGLPARGLRLLGEAECAAEGVLVVENSDTFGQVCRRLPELTSHWLCVWGRGYARDQLVALLGWLAPRPIAAWCDLDADGIGIVHDLTRRLGRSVHAVGMDAEIWRAGPYRRRKDPEREKVRDMKLAADLANRVDGALRDLALAIAKSGESLEQETLYTSVLPRLPELLEPLLNPGCALVGSRAASEPRR</sequence>
<protein>
    <recommendedName>
        <fullName evidence="1">Wadjet protein JetD C-terminal domain-containing protein</fullName>
    </recommendedName>
</protein>
<dbReference type="GO" id="GO:0005694">
    <property type="term" value="C:chromosome"/>
    <property type="evidence" value="ECO:0007669"/>
    <property type="project" value="InterPro"/>
</dbReference>
<organism evidence="2 3">
    <name type="scientific">Sphaerimonospora thailandensis</name>
    <dbReference type="NCBI Taxonomy" id="795644"/>
    <lineage>
        <taxon>Bacteria</taxon>
        <taxon>Bacillati</taxon>
        <taxon>Actinomycetota</taxon>
        <taxon>Actinomycetes</taxon>
        <taxon>Streptosporangiales</taxon>
        <taxon>Streptosporangiaceae</taxon>
        <taxon>Sphaerimonospora</taxon>
    </lineage>
</organism>
<dbReference type="GO" id="GO:0003677">
    <property type="term" value="F:DNA binding"/>
    <property type="evidence" value="ECO:0007669"/>
    <property type="project" value="InterPro"/>
</dbReference>
<dbReference type="AlphaFoldDB" id="A0A8J3REV3"/>
<reference evidence="2" key="1">
    <citation type="submission" date="2021-01" db="EMBL/GenBank/DDBJ databases">
        <title>Whole genome shotgun sequence of Sphaerimonospora thailandensis NBRC 107569.</title>
        <authorList>
            <person name="Komaki H."/>
            <person name="Tamura T."/>
        </authorList>
    </citation>
    <scope>NUCLEOTIDE SEQUENCE</scope>
    <source>
        <strain evidence="2">NBRC 107569</strain>
    </source>
</reference>
<evidence type="ECO:0000313" key="2">
    <source>
        <dbReference type="EMBL" id="GIH73435.1"/>
    </source>
</evidence>
<accession>A0A8J3REV3</accession>